<feature type="domain" description="FAS1" evidence="1">
    <location>
        <begin position="91"/>
        <end position="230"/>
    </location>
</feature>
<dbReference type="InterPro" id="IPR000782">
    <property type="entry name" value="FAS1_domain"/>
</dbReference>
<organism evidence="2 3">
    <name type="scientific">Plectosphaerella plurivora</name>
    <dbReference type="NCBI Taxonomy" id="936078"/>
    <lineage>
        <taxon>Eukaryota</taxon>
        <taxon>Fungi</taxon>
        <taxon>Dikarya</taxon>
        <taxon>Ascomycota</taxon>
        <taxon>Pezizomycotina</taxon>
        <taxon>Sordariomycetes</taxon>
        <taxon>Hypocreomycetidae</taxon>
        <taxon>Glomerellales</taxon>
        <taxon>Plectosphaerellaceae</taxon>
        <taxon>Plectosphaerella</taxon>
    </lineage>
</organism>
<dbReference type="OrthoDB" id="7700931at2759"/>
<gene>
    <name evidence="2" type="ORF">F5X68DRAFT_212575</name>
</gene>
<dbReference type="InterPro" id="IPR036378">
    <property type="entry name" value="FAS1_dom_sf"/>
</dbReference>
<dbReference type="PROSITE" id="PS50213">
    <property type="entry name" value="FAS1"/>
    <property type="match status" value="2"/>
</dbReference>
<dbReference type="Pfam" id="PF02469">
    <property type="entry name" value="Fasciclin"/>
    <property type="match status" value="2"/>
</dbReference>
<name>A0A9P9A9A5_9PEZI</name>
<evidence type="ECO:0000313" key="3">
    <source>
        <dbReference type="Proteomes" id="UP000770015"/>
    </source>
</evidence>
<dbReference type="Proteomes" id="UP000770015">
    <property type="component" value="Unassembled WGS sequence"/>
</dbReference>
<dbReference type="InterPro" id="IPR050904">
    <property type="entry name" value="Adhesion/Biosynth-related"/>
</dbReference>
<dbReference type="SMART" id="SM00554">
    <property type="entry name" value="FAS1"/>
    <property type="match status" value="2"/>
</dbReference>
<protein>
    <submittedName>
        <fullName evidence="2">Fasciclin domain family protein</fullName>
    </submittedName>
</protein>
<dbReference type="SUPFAM" id="SSF82153">
    <property type="entry name" value="FAS1 domain"/>
    <property type="match status" value="2"/>
</dbReference>
<dbReference type="Gene3D" id="2.30.180.10">
    <property type="entry name" value="FAS1 domain"/>
    <property type="match status" value="2"/>
</dbReference>
<feature type="domain" description="FAS1" evidence="1">
    <location>
        <begin position="223"/>
        <end position="403"/>
    </location>
</feature>
<accession>A0A9P9A9A5</accession>
<dbReference type="AlphaFoldDB" id="A0A9P9A9A5"/>
<proteinExistence type="predicted"/>
<reference evidence="2" key="1">
    <citation type="journal article" date="2021" name="Nat. Commun.">
        <title>Genetic determinants of endophytism in the Arabidopsis root mycobiome.</title>
        <authorList>
            <person name="Mesny F."/>
            <person name="Miyauchi S."/>
            <person name="Thiergart T."/>
            <person name="Pickel B."/>
            <person name="Atanasova L."/>
            <person name="Karlsson M."/>
            <person name="Huettel B."/>
            <person name="Barry K.W."/>
            <person name="Haridas S."/>
            <person name="Chen C."/>
            <person name="Bauer D."/>
            <person name="Andreopoulos W."/>
            <person name="Pangilinan J."/>
            <person name="LaButti K."/>
            <person name="Riley R."/>
            <person name="Lipzen A."/>
            <person name="Clum A."/>
            <person name="Drula E."/>
            <person name="Henrissat B."/>
            <person name="Kohler A."/>
            <person name="Grigoriev I.V."/>
            <person name="Martin F.M."/>
            <person name="Hacquard S."/>
        </authorList>
    </citation>
    <scope>NUCLEOTIDE SEQUENCE</scope>
    <source>
        <strain evidence="2">MPI-SDFR-AT-0117</strain>
    </source>
</reference>
<sequence length="445" mass="48652">MRLSATVPFAAAAAAIVIPDLSSWADFVPSQDEVRKSVGGFVSDVKGNLDSLASGFEDVITSAGDALESAFQDEANPFGGHHGGHHRHGENLTIYELIKENDYTSKFAAIVDEHESIVKLLNSTKANYTLFVPINAAFEHIPDHSDHKPSKEFVEALLKYHVGVGLYPAGRILATHTLPTALDEEELGGEPQRLRVRVGLTGVRVNFYDKVVGADYFAKNGVIHAVRNILVPPPRVGRLLSLFPSKFSTLLLAMEKTNFVDFIHSVPLGTGSTVFAPSNTAFDRLGPGANAFLFNSEKGLKYLKALLKYHIVVNETLYSDALYIDKSEGKSAPVDILTDDEAETEGVRHYHVDLPSLLKEKNISVDITRWGGFIDVKVNGYVHVAVQDGIARNGAVQVVDQVLLPHRSPGNSATQGEVDVEELKQILEPFIEESDESTNEEWSDL</sequence>
<dbReference type="EMBL" id="JAGSXJ010000020">
    <property type="protein sequence ID" value="KAH6680087.1"/>
    <property type="molecule type" value="Genomic_DNA"/>
</dbReference>
<keyword evidence="3" id="KW-1185">Reference proteome</keyword>
<comment type="caution">
    <text evidence="2">The sequence shown here is derived from an EMBL/GenBank/DDBJ whole genome shotgun (WGS) entry which is preliminary data.</text>
</comment>
<evidence type="ECO:0000313" key="2">
    <source>
        <dbReference type="EMBL" id="KAH6680087.1"/>
    </source>
</evidence>
<dbReference type="PANTHER" id="PTHR10900:SF125">
    <property type="entry name" value="FAS1 DOMAIN-CONTAINING PROTEIN YLR001C"/>
    <property type="match status" value="1"/>
</dbReference>
<evidence type="ECO:0000259" key="1">
    <source>
        <dbReference type="PROSITE" id="PS50213"/>
    </source>
</evidence>
<dbReference type="PANTHER" id="PTHR10900">
    <property type="entry name" value="PERIOSTIN-RELATED"/>
    <property type="match status" value="1"/>
</dbReference>